<evidence type="ECO:0000313" key="2">
    <source>
        <dbReference type="EMBL" id="CAF4378490.1"/>
    </source>
</evidence>
<dbReference type="Proteomes" id="UP000681722">
    <property type="component" value="Unassembled WGS sequence"/>
</dbReference>
<dbReference type="OrthoDB" id="9996643at2759"/>
<dbReference type="AlphaFoldDB" id="A0A815UCH3"/>
<dbReference type="EMBL" id="CAJOBC010089252">
    <property type="protein sequence ID" value="CAF4378490.1"/>
    <property type="molecule type" value="Genomic_DNA"/>
</dbReference>
<dbReference type="Proteomes" id="UP000663829">
    <property type="component" value="Unassembled WGS sequence"/>
</dbReference>
<reference evidence="1" key="1">
    <citation type="submission" date="2021-02" db="EMBL/GenBank/DDBJ databases">
        <authorList>
            <person name="Nowell W R."/>
        </authorList>
    </citation>
    <scope>NUCLEOTIDE SEQUENCE</scope>
</reference>
<organism evidence="1 3">
    <name type="scientific">Didymodactylos carnosus</name>
    <dbReference type="NCBI Taxonomy" id="1234261"/>
    <lineage>
        <taxon>Eukaryota</taxon>
        <taxon>Metazoa</taxon>
        <taxon>Spiralia</taxon>
        <taxon>Gnathifera</taxon>
        <taxon>Rotifera</taxon>
        <taxon>Eurotatoria</taxon>
        <taxon>Bdelloidea</taxon>
        <taxon>Philodinida</taxon>
        <taxon>Philodinidae</taxon>
        <taxon>Didymodactylos</taxon>
    </lineage>
</organism>
<gene>
    <name evidence="1" type="ORF">GPM918_LOCUS37460</name>
    <name evidence="2" type="ORF">SRO942_LOCUS38224</name>
</gene>
<proteinExistence type="predicted"/>
<name>A0A815UCH3_9BILA</name>
<feature type="non-terminal residue" evidence="1">
    <location>
        <position position="1"/>
    </location>
</feature>
<protein>
    <submittedName>
        <fullName evidence="1">Uncharacterized protein</fullName>
    </submittedName>
</protein>
<evidence type="ECO:0000313" key="3">
    <source>
        <dbReference type="Proteomes" id="UP000663829"/>
    </source>
</evidence>
<dbReference type="PANTHER" id="PTHR36649:SF28">
    <property type="entry name" value="UBIQUITIN-LIKE DOMAIN-CONTAINING PROTEIN"/>
    <property type="match status" value="1"/>
</dbReference>
<sequence>DDGDDLSTKKFFSKQPLSNEERNYYEECKVFYHLTEQPLISVSDEVLDNNIELSSSSIKFGIDEDCNKFDLRDFLSKFCDKFLNLTMNDITVKQIQSGSTILEAEIYNKFESKDKKLSLKMIYHSFTHKLLKELGKMKLFFMFMGPIKSLFKIQKHRAEIKLNSQYNRIYARGHDYWQGALNDGKDRGNKPYYCPVGWQRWSFYVTENFYEKFKGWCICYHGTKFSYGLSILLSGLKPAERNQHGTGIYVTPSINYACHPRYSEVKLIQSSYQNTFFKSGKYVQFVLECRIRPNNINKIDSETLGANNTIIDSNINNQVTEWVINNQNKTIVDFNDPESSIVCTGLLTRVTDEHPGLLSESQWWYRSHLCNNSKCCLVGIDLNALQRQNQSGDICNIIFN</sequence>
<dbReference type="PANTHER" id="PTHR36649">
    <property type="entry name" value="UBIQUITIN-LIKE DOMAIN-CONTAINING PROTEIN"/>
    <property type="match status" value="1"/>
</dbReference>
<evidence type="ECO:0000313" key="1">
    <source>
        <dbReference type="EMBL" id="CAF1518880.1"/>
    </source>
</evidence>
<dbReference type="EMBL" id="CAJNOQ010023705">
    <property type="protein sequence ID" value="CAF1518880.1"/>
    <property type="molecule type" value="Genomic_DNA"/>
</dbReference>
<accession>A0A815UCH3</accession>
<dbReference type="SUPFAM" id="SSF56399">
    <property type="entry name" value="ADP-ribosylation"/>
    <property type="match status" value="1"/>
</dbReference>
<keyword evidence="3" id="KW-1185">Reference proteome</keyword>
<comment type="caution">
    <text evidence="1">The sequence shown here is derived from an EMBL/GenBank/DDBJ whole genome shotgun (WGS) entry which is preliminary data.</text>
</comment>